<dbReference type="AlphaFoldDB" id="A0A1T4S267"/>
<dbReference type="Pfam" id="PF13487">
    <property type="entry name" value="HD_5"/>
    <property type="match status" value="1"/>
</dbReference>
<dbReference type="PROSITE" id="PS51832">
    <property type="entry name" value="HD_GYP"/>
    <property type="match status" value="1"/>
</dbReference>
<dbReference type="GO" id="GO:0008081">
    <property type="term" value="F:phosphoric diester hydrolase activity"/>
    <property type="evidence" value="ECO:0007669"/>
    <property type="project" value="UniProtKB-ARBA"/>
</dbReference>
<organism evidence="2 3">
    <name type="scientific">Oceanospirillum multiglobuliferum</name>
    <dbReference type="NCBI Taxonomy" id="64969"/>
    <lineage>
        <taxon>Bacteria</taxon>
        <taxon>Pseudomonadati</taxon>
        <taxon>Pseudomonadota</taxon>
        <taxon>Gammaproteobacteria</taxon>
        <taxon>Oceanospirillales</taxon>
        <taxon>Oceanospirillaceae</taxon>
        <taxon>Oceanospirillum</taxon>
    </lineage>
</organism>
<evidence type="ECO:0000313" key="3">
    <source>
        <dbReference type="Proteomes" id="UP000191418"/>
    </source>
</evidence>
<dbReference type="InterPro" id="IPR003607">
    <property type="entry name" value="HD/PDEase_dom"/>
</dbReference>
<accession>A0A1T4S267</accession>
<dbReference type="Gene3D" id="1.10.3210.10">
    <property type="entry name" value="Hypothetical protein af1432"/>
    <property type="match status" value="1"/>
</dbReference>
<reference evidence="2 3" key="1">
    <citation type="submission" date="2017-01" db="EMBL/GenBank/DDBJ databases">
        <title>Genome Sequencing of a Marine Spirillum, Oceanospirillum multiglobuliferum ATCC 33336, from Japan.</title>
        <authorList>
            <person name="Carney J.G."/>
            <person name="Trachtenberg A.M."/>
            <person name="Rheaume B.A."/>
            <person name="Linnane J.D."/>
            <person name="Pitts N.L."/>
            <person name="Mykles D.L."/>
            <person name="Maclea K.S."/>
        </authorList>
    </citation>
    <scope>NUCLEOTIDE SEQUENCE [LARGE SCALE GENOMIC DNA]</scope>
    <source>
        <strain evidence="2 3">ATCC 33336</strain>
    </source>
</reference>
<dbReference type="OrthoDB" id="9764808at2"/>
<dbReference type="InterPro" id="IPR037522">
    <property type="entry name" value="HD_GYP_dom"/>
</dbReference>
<gene>
    <name evidence="2" type="ORF">BTE48_13830</name>
</gene>
<dbReference type="CDD" id="cd00077">
    <property type="entry name" value="HDc"/>
    <property type="match status" value="1"/>
</dbReference>
<feature type="domain" description="HD-GYP" evidence="1">
    <location>
        <begin position="124"/>
        <end position="320"/>
    </location>
</feature>
<dbReference type="PANTHER" id="PTHR43155">
    <property type="entry name" value="CYCLIC DI-GMP PHOSPHODIESTERASE PA4108-RELATED"/>
    <property type="match status" value="1"/>
</dbReference>
<sequence length="396" mass="44947">MIMKDFELSSIAPVDLKINEPVPWPVYDEFGKLLMAKGSIIRTERQRDILIRVGLYAQETVDDESEKEGKLKPIIFNRPVNPFAEFDDICLRLSELFQLLEKKKDLQQDLIHKRIMDIVVYLQGLVAHDADAMIGAVHLQDNFPYHVLHPVQSAVLCEIIANRLGLEQEQRLSMLAAALTCNIAMNSYQVKLHQQRQPLNDQQRGVIEKHPDISAAILQAAGVVDELWLMLVRKHHERPDGSGYPKRLKAEALPIEAKIIALADVYCAMVTPRPYRQPVSYKETLRELFVQRGRTVDERLTTVFVHELGLYPPGVYVKLQNGELAVVVGRTESPKQPLVASVRKPDGNVFLSPRRRNTESEEFSIRATCSEKDKVAVNPAILWGINALQMGKKNRI</sequence>
<protein>
    <recommendedName>
        <fullName evidence="1">HD-GYP domain-containing protein</fullName>
    </recommendedName>
</protein>
<dbReference type="EMBL" id="MTSM01000024">
    <property type="protein sequence ID" value="OPX54478.1"/>
    <property type="molecule type" value="Genomic_DNA"/>
</dbReference>
<proteinExistence type="predicted"/>
<dbReference type="SUPFAM" id="SSF109604">
    <property type="entry name" value="HD-domain/PDEase-like"/>
    <property type="match status" value="1"/>
</dbReference>
<comment type="caution">
    <text evidence="2">The sequence shown here is derived from an EMBL/GenBank/DDBJ whole genome shotgun (WGS) entry which is preliminary data.</text>
</comment>
<evidence type="ECO:0000313" key="2">
    <source>
        <dbReference type="EMBL" id="OPX54478.1"/>
    </source>
</evidence>
<dbReference type="PANTHER" id="PTHR43155:SF2">
    <property type="entry name" value="CYCLIC DI-GMP PHOSPHODIESTERASE PA4108"/>
    <property type="match status" value="1"/>
</dbReference>
<dbReference type="Proteomes" id="UP000191418">
    <property type="component" value="Unassembled WGS sequence"/>
</dbReference>
<name>A0A1T4S267_9GAMM</name>
<keyword evidence="3" id="KW-1185">Reference proteome</keyword>
<dbReference type="RefSeq" id="WP_078746234.1">
    <property type="nucleotide sequence ID" value="NZ_FUXG01000023.1"/>
</dbReference>
<dbReference type="STRING" id="64969.SAMN02745127_02701"/>
<evidence type="ECO:0000259" key="1">
    <source>
        <dbReference type="PROSITE" id="PS51832"/>
    </source>
</evidence>